<dbReference type="GO" id="GO:0009360">
    <property type="term" value="C:DNA polymerase III complex"/>
    <property type="evidence" value="ECO:0007669"/>
    <property type="project" value="InterPro"/>
</dbReference>
<dbReference type="RefSeq" id="WP_092650349.1">
    <property type="nucleotide sequence ID" value="NZ_LT629732.1"/>
</dbReference>
<dbReference type="SMART" id="SM00480">
    <property type="entry name" value="POL3Bc"/>
    <property type="match status" value="1"/>
</dbReference>
<feature type="domain" description="DNA polymerase III beta sliding clamp C-terminal" evidence="11">
    <location>
        <begin position="251"/>
        <end position="360"/>
    </location>
</feature>
<feature type="domain" description="DNA polymerase III beta sliding clamp N-terminal" evidence="9">
    <location>
        <begin position="27"/>
        <end position="119"/>
    </location>
</feature>
<dbReference type="OrthoDB" id="468978at2"/>
<dbReference type="Proteomes" id="UP000198983">
    <property type="component" value="Chromosome I"/>
</dbReference>
<evidence type="ECO:0000256" key="4">
    <source>
        <dbReference type="ARBA" id="ARBA00022679"/>
    </source>
</evidence>
<evidence type="ECO:0000256" key="1">
    <source>
        <dbReference type="ARBA" id="ARBA00004496"/>
    </source>
</evidence>
<dbReference type="Pfam" id="PF02768">
    <property type="entry name" value="DNA_pol3_beta_3"/>
    <property type="match status" value="1"/>
</dbReference>
<dbReference type="PANTHER" id="PTHR30478:SF0">
    <property type="entry name" value="BETA SLIDING CLAMP"/>
    <property type="match status" value="1"/>
</dbReference>
<sequence>MRFVSESTRLGRAATFAARHTAGTAAPIPALSGLRVSADDDAVRLTGYDYEASSTVLLPAEVDEPGELLLPGRVFAEIVHALPQGQVRVHTREGVVEISAGATEFTLPTLPLADYPELPTPPAPVGALDAAPFARAVAQMSRIAIRGDAVPVLSGTLLEFDAESVTLTSSDRFRVAIHQVPWKATGPDLPARAVVPARMLADATRSLGAGTDLLTVGLGGEGEAVLSLGLDERLTTLRLLDDTYPALRTKVPTDFVGTVVLAVEELRAALRRVCIVADRYAAVVLTIGPDEVVVGAAGDVDTRGRERLAGHLDGDGGTVAFNAGYLLDGLEGFDSEYVRLGFQEGIRPALLTGCAAPDAESGQDVVYVAMPRRLPA</sequence>
<evidence type="ECO:0000256" key="3">
    <source>
        <dbReference type="ARBA" id="ARBA00022490"/>
    </source>
</evidence>
<evidence type="ECO:0000256" key="7">
    <source>
        <dbReference type="ARBA" id="ARBA00022932"/>
    </source>
</evidence>
<comment type="similarity">
    <text evidence="2">Belongs to the beta sliding clamp family.</text>
</comment>
<proteinExistence type="inferred from homology"/>
<dbReference type="InterPro" id="IPR046938">
    <property type="entry name" value="DNA_clamp_sf"/>
</dbReference>
<evidence type="ECO:0000256" key="6">
    <source>
        <dbReference type="ARBA" id="ARBA00022705"/>
    </source>
</evidence>
<dbReference type="CDD" id="cd00140">
    <property type="entry name" value="beta_clamp"/>
    <property type="match status" value="1"/>
</dbReference>
<feature type="domain" description="DNA polymerase III beta sliding clamp central" evidence="10">
    <location>
        <begin position="128"/>
        <end position="245"/>
    </location>
</feature>
<dbReference type="GO" id="GO:0006271">
    <property type="term" value="P:DNA strand elongation involved in DNA replication"/>
    <property type="evidence" value="ECO:0007669"/>
    <property type="project" value="TreeGrafter"/>
</dbReference>
<dbReference type="InterPro" id="IPR022634">
    <property type="entry name" value="DNA_polIII_beta_N"/>
</dbReference>
<keyword evidence="5" id="KW-0548">Nucleotidyltransferase</keyword>
<keyword evidence="4" id="KW-0808">Transferase</keyword>
<dbReference type="STRING" id="117157.SAMN04489717_0608"/>
<evidence type="ECO:0000256" key="2">
    <source>
        <dbReference type="ARBA" id="ARBA00010752"/>
    </source>
</evidence>
<keyword evidence="8" id="KW-0238">DNA-binding</keyword>
<keyword evidence="6" id="KW-0235">DNA replication</keyword>
<dbReference type="GO" id="GO:0003887">
    <property type="term" value="F:DNA-directed DNA polymerase activity"/>
    <property type="evidence" value="ECO:0007669"/>
    <property type="project" value="UniProtKB-KW"/>
</dbReference>
<dbReference type="SUPFAM" id="SSF55979">
    <property type="entry name" value="DNA clamp"/>
    <property type="match status" value="3"/>
</dbReference>
<reference evidence="12 13" key="1">
    <citation type="submission" date="2016-10" db="EMBL/GenBank/DDBJ databases">
        <authorList>
            <person name="de Groot N.N."/>
        </authorList>
    </citation>
    <scope>NUCLEOTIDE SEQUENCE [LARGE SCALE GENOMIC DNA]</scope>
    <source>
        <strain evidence="12 13">DSM 22024</strain>
    </source>
</reference>
<dbReference type="GO" id="GO:0005737">
    <property type="term" value="C:cytoplasm"/>
    <property type="evidence" value="ECO:0007669"/>
    <property type="project" value="UniProtKB-SubCell"/>
</dbReference>
<organism evidence="12 13">
    <name type="scientific">Actinopolymorpha singaporensis</name>
    <dbReference type="NCBI Taxonomy" id="117157"/>
    <lineage>
        <taxon>Bacteria</taxon>
        <taxon>Bacillati</taxon>
        <taxon>Actinomycetota</taxon>
        <taxon>Actinomycetes</taxon>
        <taxon>Propionibacteriales</taxon>
        <taxon>Actinopolymorphaceae</taxon>
        <taxon>Actinopolymorpha</taxon>
    </lineage>
</organism>
<name>A0A1H1M1M5_9ACTN</name>
<gene>
    <name evidence="12" type="ORF">SAMN04489717_0608</name>
</gene>
<evidence type="ECO:0000259" key="9">
    <source>
        <dbReference type="Pfam" id="PF00712"/>
    </source>
</evidence>
<dbReference type="PANTHER" id="PTHR30478">
    <property type="entry name" value="DNA POLYMERASE III SUBUNIT BETA"/>
    <property type="match status" value="1"/>
</dbReference>
<dbReference type="InterPro" id="IPR022637">
    <property type="entry name" value="DNA_polIII_beta_cen"/>
</dbReference>
<keyword evidence="7" id="KW-0239">DNA-directed DNA polymerase</keyword>
<evidence type="ECO:0000256" key="8">
    <source>
        <dbReference type="ARBA" id="ARBA00023125"/>
    </source>
</evidence>
<evidence type="ECO:0000313" key="13">
    <source>
        <dbReference type="Proteomes" id="UP000198983"/>
    </source>
</evidence>
<comment type="subcellular location">
    <subcellularLocation>
        <location evidence="1">Cytoplasm</location>
    </subcellularLocation>
</comment>
<dbReference type="InterPro" id="IPR022635">
    <property type="entry name" value="DNA_polIII_beta_C"/>
</dbReference>
<keyword evidence="13" id="KW-1185">Reference proteome</keyword>
<dbReference type="EMBL" id="LT629732">
    <property type="protein sequence ID" value="SDR79909.1"/>
    <property type="molecule type" value="Genomic_DNA"/>
</dbReference>
<dbReference type="GO" id="GO:0008408">
    <property type="term" value="F:3'-5' exonuclease activity"/>
    <property type="evidence" value="ECO:0007669"/>
    <property type="project" value="InterPro"/>
</dbReference>
<dbReference type="GO" id="GO:0003677">
    <property type="term" value="F:DNA binding"/>
    <property type="evidence" value="ECO:0007669"/>
    <property type="project" value="UniProtKB-KW"/>
</dbReference>
<evidence type="ECO:0000259" key="11">
    <source>
        <dbReference type="Pfam" id="PF02768"/>
    </source>
</evidence>
<dbReference type="Pfam" id="PF02767">
    <property type="entry name" value="DNA_pol3_beta_2"/>
    <property type="match status" value="1"/>
</dbReference>
<dbReference type="AlphaFoldDB" id="A0A1H1M1M5"/>
<evidence type="ECO:0000256" key="5">
    <source>
        <dbReference type="ARBA" id="ARBA00022695"/>
    </source>
</evidence>
<dbReference type="Pfam" id="PF00712">
    <property type="entry name" value="DNA_pol3_beta"/>
    <property type="match status" value="1"/>
</dbReference>
<dbReference type="InterPro" id="IPR001001">
    <property type="entry name" value="DNA_polIII_beta"/>
</dbReference>
<accession>A0A1H1M1M5</accession>
<protein>
    <submittedName>
        <fullName evidence="12">DNA polymerase-3 subunit beta</fullName>
    </submittedName>
</protein>
<dbReference type="NCBIfam" id="TIGR00663">
    <property type="entry name" value="dnan"/>
    <property type="match status" value="1"/>
</dbReference>
<evidence type="ECO:0000313" key="12">
    <source>
        <dbReference type="EMBL" id="SDR79909.1"/>
    </source>
</evidence>
<keyword evidence="3" id="KW-0963">Cytoplasm</keyword>
<dbReference type="Gene3D" id="3.10.150.10">
    <property type="entry name" value="DNA Polymerase III, subunit A, domain 2"/>
    <property type="match status" value="3"/>
</dbReference>
<evidence type="ECO:0000259" key="10">
    <source>
        <dbReference type="Pfam" id="PF02767"/>
    </source>
</evidence>